<evidence type="ECO:0000313" key="10">
    <source>
        <dbReference type="Proteomes" id="UP000050509"/>
    </source>
</evidence>
<dbReference type="InterPro" id="IPR000515">
    <property type="entry name" value="MetI-like"/>
</dbReference>
<evidence type="ECO:0000256" key="7">
    <source>
        <dbReference type="RuleBase" id="RU363032"/>
    </source>
</evidence>
<dbReference type="GO" id="GO:0055085">
    <property type="term" value="P:transmembrane transport"/>
    <property type="evidence" value="ECO:0007669"/>
    <property type="project" value="InterPro"/>
</dbReference>
<dbReference type="Proteomes" id="UP000050509">
    <property type="component" value="Unassembled WGS sequence"/>
</dbReference>
<dbReference type="PROSITE" id="PS50928">
    <property type="entry name" value="ABC_TM1"/>
    <property type="match status" value="1"/>
</dbReference>
<keyword evidence="2 7" id="KW-0813">Transport</keyword>
<dbReference type="AlphaFoldDB" id="A0A0P9EUF5"/>
<keyword evidence="6 7" id="KW-0472">Membrane</keyword>
<feature type="transmembrane region" description="Helical" evidence="7">
    <location>
        <begin position="148"/>
        <end position="170"/>
    </location>
</feature>
<keyword evidence="3" id="KW-1003">Cell membrane</keyword>
<protein>
    <recommendedName>
        <fullName evidence="8">ABC transmembrane type-1 domain-containing protein</fullName>
    </recommendedName>
</protein>
<dbReference type="InterPro" id="IPR051393">
    <property type="entry name" value="ABC_transporter_permease"/>
</dbReference>
<keyword evidence="4 7" id="KW-0812">Transmembrane</keyword>
<evidence type="ECO:0000256" key="4">
    <source>
        <dbReference type="ARBA" id="ARBA00022692"/>
    </source>
</evidence>
<feature type="non-terminal residue" evidence="9">
    <location>
        <position position="1"/>
    </location>
</feature>
<dbReference type="PANTHER" id="PTHR30193">
    <property type="entry name" value="ABC TRANSPORTER PERMEASE PROTEIN"/>
    <property type="match status" value="1"/>
</dbReference>
<dbReference type="Gene3D" id="1.10.3720.10">
    <property type="entry name" value="MetI-like"/>
    <property type="match status" value="1"/>
</dbReference>
<feature type="domain" description="ABC transmembrane type-1" evidence="8">
    <location>
        <begin position="1"/>
        <end position="169"/>
    </location>
</feature>
<dbReference type="EMBL" id="LJCR01003166">
    <property type="protein sequence ID" value="KPV47858.1"/>
    <property type="molecule type" value="Genomic_DNA"/>
</dbReference>
<dbReference type="PANTHER" id="PTHR30193:SF41">
    <property type="entry name" value="DIACETYLCHITOBIOSE UPTAKE SYSTEM PERMEASE PROTEIN NGCF"/>
    <property type="match status" value="1"/>
</dbReference>
<dbReference type="InterPro" id="IPR035906">
    <property type="entry name" value="MetI-like_sf"/>
</dbReference>
<comment type="similarity">
    <text evidence="7">Belongs to the binding-protein-dependent transport system permease family.</text>
</comment>
<accession>A0A0P9EUF5</accession>
<dbReference type="CDD" id="cd06261">
    <property type="entry name" value="TM_PBP2"/>
    <property type="match status" value="1"/>
</dbReference>
<feature type="transmembrane region" description="Helical" evidence="7">
    <location>
        <begin position="41"/>
        <end position="63"/>
    </location>
</feature>
<reference evidence="9 10" key="1">
    <citation type="submission" date="2015-09" db="EMBL/GenBank/DDBJ databases">
        <title>Draft genome sequence of Kouleothrix aurantiaca JCM 19913.</title>
        <authorList>
            <person name="Hemp J."/>
        </authorList>
    </citation>
    <scope>NUCLEOTIDE SEQUENCE [LARGE SCALE GENOMIC DNA]</scope>
    <source>
        <strain evidence="9 10">COM-B</strain>
    </source>
</reference>
<gene>
    <name evidence="9" type="ORF">SE17_41185</name>
</gene>
<evidence type="ECO:0000256" key="1">
    <source>
        <dbReference type="ARBA" id="ARBA00004651"/>
    </source>
</evidence>
<evidence type="ECO:0000259" key="8">
    <source>
        <dbReference type="PROSITE" id="PS50928"/>
    </source>
</evidence>
<dbReference type="GO" id="GO:0005886">
    <property type="term" value="C:plasma membrane"/>
    <property type="evidence" value="ECO:0007669"/>
    <property type="project" value="UniProtKB-SubCell"/>
</dbReference>
<evidence type="ECO:0000313" key="9">
    <source>
        <dbReference type="EMBL" id="KPV47858.1"/>
    </source>
</evidence>
<evidence type="ECO:0000256" key="2">
    <source>
        <dbReference type="ARBA" id="ARBA00022448"/>
    </source>
</evidence>
<proteinExistence type="inferred from homology"/>
<comment type="subcellular location">
    <subcellularLocation>
        <location evidence="1 7">Cell membrane</location>
        <topology evidence="1 7">Multi-pass membrane protein</topology>
    </subcellularLocation>
</comment>
<name>A0A0P9EUF5_9CHLR</name>
<evidence type="ECO:0000256" key="5">
    <source>
        <dbReference type="ARBA" id="ARBA00022989"/>
    </source>
</evidence>
<evidence type="ECO:0000256" key="3">
    <source>
        <dbReference type="ARBA" id="ARBA00022475"/>
    </source>
</evidence>
<organism evidence="9 10">
    <name type="scientific">Kouleothrix aurantiaca</name>
    <dbReference type="NCBI Taxonomy" id="186479"/>
    <lineage>
        <taxon>Bacteria</taxon>
        <taxon>Bacillati</taxon>
        <taxon>Chloroflexota</taxon>
        <taxon>Chloroflexia</taxon>
        <taxon>Chloroflexales</taxon>
        <taxon>Roseiflexineae</taxon>
        <taxon>Roseiflexaceae</taxon>
        <taxon>Kouleothrix</taxon>
    </lineage>
</organism>
<comment type="caution">
    <text evidence="9">The sequence shown here is derived from an EMBL/GenBank/DDBJ whole genome shotgun (WGS) entry which is preliminary data.</text>
</comment>
<dbReference type="Pfam" id="PF00528">
    <property type="entry name" value="BPD_transp_1"/>
    <property type="match status" value="1"/>
</dbReference>
<sequence>VIAVLWSFIYHPTIGLLNGFLTGIGLTQFANFPWLGDRGTVFGAVLAMVVWQSVGFYMVLFVAGMQGIPPEYYEAAEIDGATSWVKFWSVTVPLLWDTIRTAIVFLAIGAMDLFAQVQVMTNGSGGPSRAADVVPTYLYQTAFSDGQFGYATAMGLVLLILVFILSVLSLRFTARETLEY</sequence>
<keyword evidence="5 7" id="KW-1133">Transmembrane helix</keyword>
<feature type="transmembrane region" description="Helical" evidence="7">
    <location>
        <begin position="6"/>
        <end position="29"/>
    </location>
</feature>
<dbReference type="SUPFAM" id="SSF161098">
    <property type="entry name" value="MetI-like"/>
    <property type="match status" value="1"/>
</dbReference>
<evidence type="ECO:0000256" key="6">
    <source>
        <dbReference type="ARBA" id="ARBA00023136"/>
    </source>
</evidence>
<keyword evidence="10" id="KW-1185">Reference proteome</keyword>